<dbReference type="PANTHER" id="PTHR43162">
    <property type="match status" value="1"/>
</dbReference>
<dbReference type="Gene3D" id="3.40.50.720">
    <property type="entry name" value="NAD(P)-binding Rossmann-like Domain"/>
    <property type="match status" value="1"/>
</dbReference>
<proteinExistence type="predicted"/>
<gene>
    <name evidence="2" type="ORF">LJ657_06335</name>
</gene>
<dbReference type="AlphaFoldDB" id="A0A9Q3VLN0"/>
<dbReference type="EMBL" id="JAJSBI010000002">
    <property type="protein sequence ID" value="MCD9873291.1"/>
    <property type="molecule type" value="Genomic_DNA"/>
</dbReference>
<dbReference type="Gene3D" id="3.90.25.10">
    <property type="entry name" value="UDP-galactose 4-epimerase, domain 1"/>
    <property type="match status" value="1"/>
</dbReference>
<evidence type="ECO:0000313" key="3">
    <source>
        <dbReference type="Proteomes" id="UP001108029"/>
    </source>
</evidence>
<dbReference type="InterPro" id="IPR016040">
    <property type="entry name" value="NAD(P)-bd_dom"/>
</dbReference>
<dbReference type="InterPro" id="IPR051604">
    <property type="entry name" value="Ergot_Alk_Oxidoreductase"/>
</dbReference>
<dbReference type="RefSeq" id="WP_232647241.1">
    <property type="nucleotide sequence ID" value="NZ_JAJSBI010000002.1"/>
</dbReference>
<evidence type="ECO:0000313" key="2">
    <source>
        <dbReference type="EMBL" id="MCD9873291.1"/>
    </source>
</evidence>
<keyword evidence="3" id="KW-1185">Reference proteome</keyword>
<accession>A0A9Q3VLN0</accession>
<dbReference type="SUPFAM" id="SSF51735">
    <property type="entry name" value="NAD(P)-binding Rossmann-fold domains"/>
    <property type="match status" value="1"/>
</dbReference>
<organism evidence="2 3">
    <name type="scientific">Streptomyces guryensis</name>
    <dbReference type="NCBI Taxonomy" id="2886947"/>
    <lineage>
        <taxon>Bacteria</taxon>
        <taxon>Bacillati</taxon>
        <taxon>Actinomycetota</taxon>
        <taxon>Actinomycetes</taxon>
        <taxon>Kitasatosporales</taxon>
        <taxon>Streptomycetaceae</taxon>
        <taxon>Streptomyces</taxon>
    </lineage>
</organism>
<protein>
    <submittedName>
        <fullName evidence="2">NAD(P)H-binding protein</fullName>
    </submittedName>
</protein>
<feature type="domain" description="NAD(P)-binding" evidence="1">
    <location>
        <begin position="6"/>
        <end position="181"/>
    </location>
</feature>
<name>A0A9Q3VLN0_9ACTN</name>
<evidence type="ECO:0000259" key="1">
    <source>
        <dbReference type="Pfam" id="PF13460"/>
    </source>
</evidence>
<dbReference type="Proteomes" id="UP001108029">
    <property type="component" value="Unassembled WGS sequence"/>
</dbReference>
<sequence>MILVTGATGTIGSDVVRQLAARGAKVRALSRDPAKSRVPSSVQTVPGHHRDRASVEAAMAGAEAAFLVGVLGPDDAGHDRGLVEAARAAGVRRIVKLSAIGTGETRLGAFATWHLPGEEAVRDSGLQWTVLRPSSFASNTLAWAAAVREGTPAPNMLGDGKQGVVDPRDVAEIAAAALLDPGHAGRTYTLTGPETLGAHEQAAVLGEVIGRPVPLHDFSPEERREQFLAAGLGETYADSLMAAARFIHEGGNDVVTEDLPKVLGRPARTYRQWAEDHRHAFAPAV</sequence>
<comment type="caution">
    <text evidence="2">The sequence shown here is derived from an EMBL/GenBank/DDBJ whole genome shotgun (WGS) entry which is preliminary data.</text>
</comment>
<dbReference type="Pfam" id="PF13460">
    <property type="entry name" value="NAD_binding_10"/>
    <property type="match status" value="1"/>
</dbReference>
<reference evidence="2" key="1">
    <citation type="submission" date="2021-12" db="EMBL/GenBank/DDBJ databases">
        <authorList>
            <person name="Lee J.-H."/>
            <person name="Kim S.-B."/>
        </authorList>
    </citation>
    <scope>NUCLEOTIDE SEQUENCE</scope>
    <source>
        <strain evidence="2">NR30</strain>
    </source>
</reference>
<dbReference type="PANTHER" id="PTHR43162:SF1">
    <property type="entry name" value="PRESTALK A DIFFERENTIATION PROTEIN A"/>
    <property type="match status" value="1"/>
</dbReference>
<dbReference type="InterPro" id="IPR036291">
    <property type="entry name" value="NAD(P)-bd_dom_sf"/>
</dbReference>